<dbReference type="EMBL" id="JH992973">
    <property type="protein sequence ID" value="EKX52381.1"/>
    <property type="molecule type" value="Genomic_DNA"/>
</dbReference>
<dbReference type="PaxDb" id="55529-EKX52381"/>
<dbReference type="CDD" id="cd00757">
    <property type="entry name" value="ThiF_MoeB_HesA_family"/>
    <property type="match status" value="1"/>
</dbReference>
<evidence type="ECO:0000259" key="2">
    <source>
        <dbReference type="PROSITE" id="PS50022"/>
    </source>
</evidence>
<dbReference type="HOGENOM" id="CLU_353550_0_0_1"/>
<organism evidence="4">
    <name type="scientific">Guillardia theta (strain CCMP2712)</name>
    <name type="common">Cryptophyte</name>
    <dbReference type="NCBI Taxonomy" id="905079"/>
    <lineage>
        <taxon>Eukaryota</taxon>
        <taxon>Cryptophyceae</taxon>
        <taxon>Pyrenomonadales</taxon>
        <taxon>Geminigeraceae</taxon>
        <taxon>Guillardia</taxon>
    </lineage>
</organism>
<dbReference type="EnsemblProtists" id="EKX52381">
    <property type="protein sequence ID" value="EKX52381"/>
    <property type="gene ID" value="GUITHDRAFT_134055"/>
</dbReference>
<dbReference type="InterPro" id="IPR036873">
    <property type="entry name" value="Rhodanese-like_dom_sf"/>
</dbReference>
<evidence type="ECO:0000256" key="1">
    <source>
        <dbReference type="SAM" id="Coils"/>
    </source>
</evidence>
<gene>
    <name evidence="4" type="ORF">GUITHDRAFT_134055</name>
</gene>
<protein>
    <recommendedName>
        <fullName evidence="7">Rhodanese domain-containing protein</fullName>
    </recommendedName>
</protein>
<dbReference type="GO" id="GO:0061504">
    <property type="term" value="P:cyclic threonylcarbamoyladenosine biosynthetic process"/>
    <property type="evidence" value="ECO:0007669"/>
    <property type="project" value="TreeGrafter"/>
</dbReference>
<dbReference type="Gene3D" id="3.40.50.720">
    <property type="entry name" value="NAD(P)-binding Rossmann-like Domain"/>
    <property type="match status" value="1"/>
</dbReference>
<feature type="domain" description="Rhodanese" evidence="3">
    <location>
        <begin position="286"/>
        <end position="390"/>
    </location>
</feature>
<dbReference type="InterPro" id="IPR000594">
    <property type="entry name" value="ThiF_NAD_FAD-bd"/>
</dbReference>
<dbReference type="Pfam" id="PF00581">
    <property type="entry name" value="Rhodanese"/>
    <property type="match status" value="1"/>
</dbReference>
<dbReference type="AlphaFoldDB" id="L1JUZ6"/>
<evidence type="ECO:0008006" key="7">
    <source>
        <dbReference type="Google" id="ProtNLM"/>
    </source>
</evidence>
<dbReference type="Pfam" id="PF00899">
    <property type="entry name" value="ThiF"/>
    <property type="match status" value="2"/>
</dbReference>
<dbReference type="GeneID" id="17308863"/>
<proteinExistence type="predicted"/>
<dbReference type="GO" id="GO:0061503">
    <property type="term" value="F:tRNA threonylcarbamoyladenosine dehydratase"/>
    <property type="evidence" value="ECO:0007669"/>
    <property type="project" value="TreeGrafter"/>
</dbReference>
<dbReference type="InterPro" id="IPR000421">
    <property type="entry name" value="FA58C"/>
</dbReference>
<dbReference type="Proteomes" id="UP000011087">
    <property type="component" value="Unassembled WGS sequence"/>
</dbReference>
<reference evidence="4 6" key="1">
    <citation type="journal article" date="2012" name="Nature">
        <title>Algal genomes reveal evolutionary mosaicism and the fate of nucleomorphs.</title>
        <authorList>
            <consortium name="DOE Joint Genome Institute"/>
            <person name="Curtis B.A."/>
            <person name="Tanifuji G."/>
            <person name="Burki F."/>
            <person name="Gruber A."/>
            <person name="Irimia M."/>
            <person name="Maruyama S."/>
            <person name="Arias M.C."/>
            <person name="Ball S.G."/>
            <person name="Gile G.H."/>
            <person name="Hirakawa Y."/>
            <person name="Hopkins J.F."/>
            <person name="Kuo A."/>
            <person name="Rensing S.A."/>
            <person name="Schmutz J."/>
            <person name="Symeonidi A."/>
            <person name="Elias M."/>
            <person name="Eveleigh R.J."/>
            <person name="Herman E.K."/>
            <person name="Klute M.J."/>
            <person name="Nakayama T."/>
            <person name="Obornik M."/>
            <person name="Reyes-Prieto A."/>
            <person name="Armbrust E.V."/>
            <person name="Aves S.J."/>
            <person name="Beiko R.G."/>
            <person name="Coutinho P."/>
            <person name="Dacks J.B."/>
            <person name="Durnford D.G."/>
            <person name="Fast N.M."/>
            <person name="Green B.R."/>
            <person name="Grisdale C.J."/>
            <person name="Hempel F."/>
            <person name="Henrissat B."/>
            <person name="Hoppner M.P."/>
            <person name="Ishida K."/>
            <person name="Kim E."/>
            <person name="Koreny L."/>
            <person name="Kroth P.G."/>
            <person name="Liu Y."/>
            <person name="Malik S.B."/>
            <person name="Maier U.G."/>
            <person name="McRose D."/>
            <person name="Mock T."/>
            <person name="Neilson J.A."/>
            <person name="Onodera N.T."/>
            <person name="Poole A.M."/>
            <person name="Pritham E.J."/>
            <person name="Richards T.A."/>
            <person name="Rocap G."/>
            <person name="Roy S.W."/>
            <person name="Sarai C."/>
            <person name="Schaack S."/>
            <person name="Shirato S."/>
            <person name="Slamovits C.H."/>
            <person name="Spencer D.F."/>
            <person name="Suzuki S."/>
            <person name="Worden A.Z."/>
            <person name="Zauner S."/>
            <person name="Barry K."/>
            <person name="Bell C."/>
            <person name="Bharti A.K."/>
            <person name="Crow J.A."/>
            <person name="Grimwood J."/>
            <person name="Kramer R."/>
            <person name="Lindquist E."/>
            <person name="Lucas S."/>
            <person name="Salamov A."/>
            <person name="McFadden G.I."/>
            <person name="Lane C.E."/>
            <person name="Keeling P.J."/>
            <person name="Gray M.W."/>
            <person name="Grigoriev I.V."/>
            <person name="Archibald J.M."/>
        </authorList>
    </citation>
    <scope>NUCLEOTIDE SEQUENCE</scope>
    <source>
        <strain evidence="4 6">CCMP2712</strain>
    </source>
</reference>
<dbReference type="Gene3D" id="2.60.120.260">
    <property type="entry name" value="Galactose-binding domain-like"/>
    <property type="match status" value="1"/>
</dbReference>
<dbReference type="PANTHER" id="PTHR43267:SF1">
    <property type="entry name" value="TRNA THREONYLCARBAMOYLADENOSINE DEHYDRATASE"/>
    <property type="match status" value="1"/>
</dbReference>
<keyword evidence="6" id="KW-1185">Reference proteome</keyword>
<evidence type="ECO:0000313" key="5">
    <source>
        <dbReference type="EnsemblProtists" id="EKX52381"/>
    </source>
</evidence>
<dbReference type="Pfam" id="PF00754">
    <property type="entry name" value="F5_F8_type_C"/>
    <property type="match status" value="1"/>
</dbReference>
<dbReference type="InterPro" id="IPR035985">
    <property type="entry name" value="Ubiquitin-activating_enz"/>
</dbReference>
<dbReference type="InterPro" id="IPR045886">
    <property type="entry name" value="ThiF/MoeB/HesA"/>
</dbReference>
<dbReference type="SUPFAM" id="SSF69572">
    <property type="entry name" value="Activating enzymes of the ubiquitin-like proteins"/>
    <property type="match status" value="1"/>
</dbReference>
<reference evidence="6" key="2">
    <citation type="submission" date="2012-11" db="EMBL/GenBank/DDBJ databases">
        <authorList>
            <person name="Kuo A."/>
            <person name="Curtis B.A."/>
            <person name="Tanifuji G."/>
            <person name="Burki F."/>
            <person name="Gruber A."/>
            <person name="Irimia M."/>
            <person name="Maruyama S."/>
            <person name="Arias M.C."/>
            <person name="Ball S.G."/>
            <person name="Gile G.H."/>
            <person name="Hirakawa Y."/>
            <person name="Hopkins J.F."/>
            <person name="Rensing S.A."/>
            <person name="Schmutz J."/>
            <person name="Symeonidi A."/>
            <person name="Elias M."/>
            <person name="Eveleigh R.J."/>
            <person name="Herman E.K."/>
            <person name="Klute M.J."/>
            <person name="Nakayama T."/>
            <person name="Obornik M."/>
            <person name="Reyes-Prieto A."/>
            <person name="Armbrust E.V."/>
            <person name="Aves S.J."/>
            <person name="Beiko R.G."/>
            <person name="Coutinho P."/>
            <person name="Dacks J.B."/>
            <person name="Durnford D.G."/>
            <person name="Fast N.M."/>
            <person name="Green B.R."/>
            <person name="Grisdale C."/>
            <person name="Hempe F."/>
            <person name="Henrissat B."/>
            <person name="Hoppner M.P."/>
            <person name="Ishida K.-I."/>
            <person name="Kim E."/>
            <person name="Koreny L."/>
            <person name="Kroth P.G."/>
            <person name="Liu Y."/>
            <person name="Malik S.-B."/>
            <person name="Maier U.G."/>
            <person name="McRose D."/>
            <person name="Mock T."/>
            <person name="Neilson J.A."/>
            <person name="Onodera N.T."/>
            <person name="Poole A.M."/>
            <person name="Pritham E.J."/>
            <person name="Richards T.A."/>
            <person name="Rocap G."/>
            <person name="Roy S.W."/>
            <person name="Sarai C."/>
            <person name="Schaack S."/>
            <person name="Shirato S."/>
            <person name="Slamovits C.H."/>
            <person name="Spencer D.F."/>
            <person name="Suzuki S."/>
            <person name="Worden A.Z."/>
            <person name="Zauner S."/>
            <person name="Barry K."/>
            <person name="Bell C."/>
            <person name="Bharti A.K."/>
            <person name="Crow J.A."/>
            <person name="Grimwood J."/>
            <person name="Kramer R."/>
            <person name="Lindquist E."/>
            <person name="Lucas S."/>
            <person name="Salamov A."/>
            <person name="McFadden G.I."/>
            <person name="Lane C.E."/>
            <person name="Keeling P.J."/>
            <person name="Gray M.W."/>
            <person name="Grigoriev I.V."/>
            <person name="Archibald J.M."/>
        </authorList>
    </citation>
    <scope>NUCLEOTIDE SEQUENCE</scope>
    <source>
        <strain evidence="6">CCMP2712</strain>
    </source>
</reference>
<dbReference type="PANTHER" id="PTHR43267">
    <property type="entry name" value="TRNA THREONYLCARBAMOYLADENOSINE DEHYDRATASE"/>
    <property type="match status" value="1"/>
</dbReference>
<accession>L1JUZ6</accession>
<reference evidence="5" key="3">
    <citation type="submission" date="2016-03" db="UniProtKB">
        <authorList>
            <consortium name="EnsemblProtists"/>
        </authorList>
    </citation>
    <scope>IDENTIFICATION</scope>
</reference>
<feature type="coiled-coil region" evidence="1">
    <location>
        <begin position="413"/>
        <end position="444"/>
    </location>
</feature>
<dbReference type="KEGG" id="gtt:GUITHDRAFT_134055"/>
<dbReference type="Gene3D" id="3.40.250.10">
    <property type="entry name" value="Rhodanese-like domain"/>
    <property type="match status" value="1"/>
</dbReference>
<dbReference type="GO" id="GO:0008641">
    <property type="term" value="F:ubiquitin-like modifier activating enzyme activity"/>
    <property type="evidence" value="ECO:0007669"/>
    <property type="project" value="InterPro"/>
</dbReference>
<dbReference type="PROSITE" id="PS50206">
    <property type="entry name" value="RHODANESE_3"/>
    <property type="match status" value="1"/>
</dbReference>
<dbReference type="SMART" id="SM00450">
    <property type="entry name" value="RHOD"/>
    <property type="match status" value="1"/>
</dbReference>
<evidence type="ECO:0000313" key="6">
    <source>
        <dbReference type="Proteomes" id="UP000011087"/>
    </source>
</evidence>
<keyword evidence="1" id="KW-0175">Coiled coil</keyword>
<evidence type="ECO:0000313" key="4">
    <source>
        <dbReference type="EMBL" id="EKX52381.1"/>
    </source>
</evidence>
<dbReference type="RefSeq" id="XP_005839361.1">
    <property type="nucleotide sequence ID" value="XM_005839304.1"/>
</dbReference>
<dbReference type="OrthoDB" id="10261062at2759"/>
<dbReference type="SUPFAM" id="SSF49785">
    <property type="entry name" value="Galactose-binding domain-like"/>
    <property type="match status" value="1"/>
</dbReference>
<sequence length="795" mass="88574">MSEHTCRLGKEETERLVSRAKKDWRSALSLLWVAEDWGLPPPCTWQVVKRLRKKSASKTQSIMVGAGISRLGLVDGDNVETSNLHRQVMHTEARTGVNKAESGAIACKAINSKLQVEVYKQFMSVDNALELVKSYDVVLDASDNVATRHSRYLTAPTDTIQGGPCYRCIFPNPPPPETVTDCSDGGVMGPVPGALEAIKIAIGKSAEEVMAGRMLLYSALTCSFRNVRLRPRNSSCAICGDDPELTAVIAVNAPGPGYCPANSKQGEDLPAGNSVTCQEYADIRKKGVKHVLLDVRDRTQFDMLHLNGAINLPLAELDKEGTKLEDFCSDAESVYVICRRGIFSRQATFKLLEMKERGIFVSDSALGQGKVKNVCGGLVSWAKSVDDSCPTQQPEHANFPGVKVQGDNRASELKSIRARIAEVRQELEMERARLSANRQRLKETPQEQFLQDTRGKPYIPDKKYHGNLAFSKAYSSSSTELNEVWPRHGGSALDGNICTMWKSSSDQHEWLVVDLGAPFEIHNVTIFWDSSLYATDYVLETSLDLVYMTKASTLNMSGTAETTGLKLPKMLFQTPQVSKAVHRKRWAHGRFIRIACVRTAESGGFGVREVVASGVRIGQVQLKDDISRKTEMSDQERSAIDAVNDIRESAQNQDDVSNADELLEMLRMEMEKTKTLQDPSSHFRNQRKISQNQPQQWRKIVFHDQEQAAIFIHNKDPMFMKEAAYRSLFEHPPKPHEDAERDEDTCFDPSMDRKIGAFDGTCCHPTVNQIPDLEYWSASKPLFATSNLSLSFMVG</sequence>
<evidence type="ECO:0000259" key="3">
    <source>
        <dbReference type="PROSITE" id="PS50206"/>
    </source>
</evidence>
<dbReference type="InterPro" id="IPR001763">
    <property type="entry name" value="Rhodanese-like_dom"/>
</dbReference>
<feature type="domain" description="F5/8 type C" evidence="2">
    <location>
        <begin position="457"/>
        <end position="544"/>
    </location>
</feature>
<name>L1JUZ6_GUITC</name>
<dbReference type="eggNOG" id="KOG2017">
    <property type="taxonomic scope" value="Eukaryota"/>
</dbReference>
<dbReference type="STRING" id="905079.L1JUZ6"/>
<dbReference type="InterPro" id="IPR008979">
    <property type="entry name" value="Galactose-bd-like_sf"/>
</dbReference>
<dbReference type="PROSITE" id="PS50022">
    <property type="entry name" value="FA58C_3"/>
    <property type="match status" value="1"/>
</dbReference>